<accession>A0ABQ8JJA8</accession>
<evidence type="ECO:0000313" key="1">
    <source>
        <dbReference type="EMBL" id="KAH9422692.1"/>
    </source>
</evidence>
<organism evidence="1 2">
    <name type="scientific">Dermatophagoides pteronyssinus</name>
    <name type="common">European house dust mite</name>
    <dbReference type="NCBI Taxonomy" id="6956"/>
    <lineage>
        <taxon>Eukaryota</taxon>
        <taxon>Metazoa</taxon>
        <taxon>Ecdysozoa</taxon>
        <taxon>Arthropoda</taxon>
        <taxon>Chelicerata</taxon>
        <taxon>Arachnida</taxon>
        <taxon>Acari</taxon>
        <taxon>Acariformes</taxon>
        <taxon>Sarcoptiformes</taxon>
        <taxon>Astigmata</taxon>
        <taxon>Psoroptidia</taxon>
        <taxon>Analgoidea</taxon>
        <taxon>Pyroglyphidae</taxon>
        <taxon>Dermatophagoidinae</taxon>
        <taxon>Dermatophagoides</taxon>
    </lineage>
</organism>
<gene>
    <name evidence="1" type="ORF">DERP_003369</name>
</gene>
<proteinExistence type="predicted"/>
<protein>
    <submittedName>
        <fullName evidence="1">Uncharacterized protein</fullName>
    </submittedName>
</protein>
<reference evidence="1 2" key="1">
    <citation type="journal article" date="2018" name="J. Allergy Clin. Immunol.">
        <title>High-quality assembly of Dermatophagoides pteronyssinus genome and transcriptome reveals a wide range of novel allergens.</title>
        <authorList>
            <person name="Liu X.Y."/>
            <person name="Yang K.Y."/>
            <person name="Wang M.Q."/>
            <person name="Kwok J.S."/>
            <person name="Zeng X."/>
            <person name="Yang Z."/>
            <person name="Xiao X.J."/>
            <person name="Lau C.P."/>
            <person name="Li Y."/>
            <person name="Huang Z.M."/>
            <person name="Ba J.G."/>
            <person name="Yim A.K."/>
            <person name="Ouyang C.Y."/>
            <person name="Ngai S.M."/>
            <person name="Chan T.F."/>
            <person name="Leung E.L."/>
            <person name="Liu L."/>
            <person name="Liu Z.G."/>
            <person name="Tsui S.K."/>
        </authorList>
    </citation>
    <scope>NUCLEOTIDE SEQUENCE [LARGE SCALE GENOMIC DNA]</scope>
    <source>
        <strain evidence="1">Derp</strain>
    </source>
</reference>
<dbReference type="Proteomes" id="UP000887458">
    <property type="component" value="Unassembled WGS sequence"/>
</dbReference>
<reference evidence="1 2" key="2">
    <citation type="journal article" date="2022" name="Mol. Biol. Evol.">
        <title>Comparative Genomics Reveals Insights into the Divergent Evolution of Astigmatic Mites and Household Pest Adaptations.</title>
        <authorList>
            <person name="Xiong Q."/>
            <person name="Wan A.T."/>
            <person name="Liu X."/>
            <person name="Fung C.S."/>
            <person name="Xiao X."/>
            <person name="Malainual N."/>
            <person name="Hou J."/>
            <person name="Wang L."/>
            <person name="Wang M."/>
            <person name="Yang K.Y."/>
            <person name="Cui Y."/>
            <person name="Leung E.L."/>
            <person name="Nong W."/>
            <person name="Shin S.K."/>
            <person name="Au S.W."/>
            <person name="Jeong K.Y."/>
            <person name="Chew F.T."/>
            <person name="Hui J.H."/>
            <person name="Leung T.F."/>
            <person name="Tungtrongchitr A."/>
            <person name="Zhong N."/>
            <person name="Liu Z."/>
            <person name="Tsui S.K."/>
        </authorList>
    </citation>
    <scope>NUCLEOTIDE SEQUENCE [LARGE SCALE GENOMIC DNA]</scope>
    <source>
        <strain evidence="1">Derp</strain>
    </source>
</reference>
<comment type="caution">
    <text evidence="1">The sequence shown here is derived from an EMBL/GenBank/DDBJ whole genome shotgun (WGS) entry which is preliminary data.</text>
</comment>
<evidence type="ECO:0000313" key="2">
    <source>
        <dbReference type="Proteomes" id="UP000887458"/>
    </source>
</evidence>
<sequence length="97" mass="10134">MVEFAVETAGIIAANDNGCSNSVTTLLADDDVAAVVMLVNGCEAPDDDDGLLVDDVTPTRERLCSNCSNSIASFGQISLTYGSNCRSQTLLLICVDD</sequence>
<keyword evidence="2" id="KW-1185">Reference proteome</keyword>
<name>A0ABQ8JJA8_DERPT</name>
<dbReference type="EMBL" id="NJHN03000036">
    <property type="protein sequence ID" value="KAH9422692.1"/>
    <property type="molecule type" value="Genomic_DNA"/>
</dbReference>